<evidence type="ECO:0000256" key="1">
    <source>
        <dbReference type="SAM" id="Coils"/>
    </source>
</evidence>
<dbReference type="eggNOG" id="ENOG502T4E3">
    <property type="taxonomic scope" value="Eukaryota"/>
</dbReference>
<feature type="region of interest" description="Disordered" evidence="2">
    <location>
        <begin position="1"/>
        <end position="20"/>
    </location>
</feature>
<dbReference type="HOGENOM" id="CLU_662227_0_0_1"/>
<evidence type="ECO:0000313" key="3">
    <source>
        <dbReference type="EMBL" id="EXF83122.1"/>
    </source>
</evidence>
<dbReference type="EMBL" id="JARH01000263">
    <property type="protein sequence ID" value="EXF83122.1"/>
    <property type="molecule type" value="Genomic_DNA"/>
</dbReference>
<name>A0A010QSI8_9PEZI</name>
<feature type="coiled-coil region" evidence="1">
    <location>
        <begin position="359"/>
        <end position="408"/>
    </location>
</feature>
<dbReference type="AlphaFoldDB" id="A0A010QSI8"/>
<dbReference type="Proteomes" id="UP000020467">
    <property type="component" value="Unassembled WGS sequence"/>
</dbReference>
<feature type="region of interest" description="Disordered" evidence="2">
    <location>
        <begin position="92"/>
        <end position="114"/>
    </location>
</feature>
<dbReference type="OrthoDB" id="4754366at2759"/>
<evidence type="ECO:0000256" key="2">
    <source>
        <dbReference type="SAM" id="MobiDB-lite"/>
    </source>
</evidence>
<evidence type="ECO:0000313" key="4">
    <source>
        <dbReference type="Proteomes" id="UP000020467"/>
    </source>
</evidence>
<gene>
    <name evidence="3" type="ORF">CFIO01_07018</name>
</gene>
<feature type="compositionally biased region" description="Basic residues" evidence="2">
    <location>
        <begin position="1"/>
        <end position="11"/>
    </location>
</feature>
<sequence>MPPKGKGKKKAPTAAELAEARTTAAIVPCRASEKEDDTWSQFEERIQGISRTAIRENFDNAVPVLTKEDLEAILPETLPDSAFNDGWTREDEAALQQAWPSDPRHSDPLRGQGKDGSMLRGFKLILRMFRMSPLEIISPKYRLEWDTAARDVGPHWSAMFTNKLVTVAMHPLWERDVKLLTTALQYAVILRTEDTRPWLFKKPVNTPFFTTFQEVIGELKDKPISDVHEEVRSRLKRCDHPIPIFSEFLLSLESVVEIQPKTAIHDRSKKVYPVGLIDIKAVIEALDATDNFGFPAFLPLDFTATKVFEKRLRSEFDPPSSRDFAEYMRRAWLGYRRIEAQFNKGEQWEESRPAQVTGQDQSQQENVALRARVRQLEAQLEAQLEEQLEAAKREQERVDQQLKVAHQEREQILRY</sequence>
<organism evidence="3 4">
    <name type="scientific">Colletotrichum fioriniae PJ7</name>
    <dbReference type="NCBI Taxonomy" id="1445577"/>
    <lineage>
        <taxon>Eukaryota</taxon>
        <taxon>Fungi</taxon>
        <taxon>Dikarya</taxon>
        <taxon>Ascomycota</taxon>
        <taxon>Pezizomycotina</taxon>
        <taxon>Sordariomycetes</taxon>
        <taxon>Hypocreomycetidae</taxon>
        <taxon>Glomerellales</taxon>
        <taxon>Glomerellaceae</taxon>
        <taxon>Colletotrichum</taxon>
        <taxon>Colletotrichum acutatum species complex</taxon>
    </lineage>
</organism>
<reference evidence="3 4" key="1">
    <citation type="submission" date="2014-02" db="EMBL/GenBank/DDBJ databases">
        <title>The genome sequence of Colletotrichum fioriniae PJ7.</title>
        <authorList>
            <person name="Baroncelli R."/>
            <person name="Thon M.R."/>
        </authorList>
    </citation>
    <scope>NUCLEOTIDE SEQUENCE [LARGE SCALE GENOMIC DNA]</scope>
    <source>
        <strain evidence="3 4">PJ7</strain>
    </source>
</reference>
<dbReference type="KEGG" id="cfj:CFIO01_07018"/>
<protein>
    <submittedName>
        <fullName evidence="3">Uncharacterized protein</fullName>
    </submittedName>
</protein>
<proteinExistence type="predicted"/>
<keyword evidence="4" id="KW-1185">Reference proteome</keyword>
<comment type="caution">
    <text evidence="3">The sequence shown here is derived from an EMBL/GenBank/DDBJ whole genome shotgun (WGS) entry which is preliminary data.</text>
</comment>
<keyword evidence="1" id="KW-0175">Coiled coil</keyword>
<accession>A0A010QSI8</accession>